<evidence type="ECO:0000313" key="1">
    <source>
        <dbReference type="EMBL" id="CAG9983339.1"/>
    </source>
</evidence>
<keyword evidence="2" id="KW-1185">Reference proteome</keyword>
<organism evidence="1 2">
    <name type="scientific">Clonostachys byssicola</name>
    <dbReference type="NCBI Taxonomy" id="160290"/>
    <lineage>
        <taxon>Eukaryota</taxon>
        <taxon>Fungi</taxon>
        <taxon>Dikarya</taxon>
        <taxon>Ascomycota</taxon>
        <taxon>Pezizomycotina</taxon>
        <taxon>Sordariomycetes</taxon>
        <taxon>Hypocreomycetidae</taxon>
        <taxon>Hypocreales</taxon>
        <taxon>Bionectriaceae</taxon>
        <taxon>Clonostachys</taxon>
    </lineage>
</organism>
<reference evidence="1" key="1">
    <citation type="submission" date="2021-10" db="EMBL/GenBank/DDBJ databases">
        <authorList>
            <person name="Piombo E."/>
        </authorList>
    </citation>
    <scope>NUCLEOTIDE SEQUENCE</scope>
</reference>
<accession>A0A9N9UCY0</accession>
<comment type="caution">
    <text evidence="1">The sequence shown here is derived from an EMBL/GenBank/DDBJ whole genome shotgun (WGS) entry which is preliminary data.</text>
</comment>
<dbReference type="OrthoDB" id="5145896at2759"/>
<protein>
    <submittedName>
        <fullName evidence="1">Uncharacterized protein</fullName>
    </submittedName>
</protein>
<name>A0A9N9UCY0_9HYPO</name>
<dbReference type="EMBL" id="CABFNO020001361">
    <property type="protein sequence ID" value="CAG9983339.1"/>
    <property type="molecule type" value="Genomic_DNA"/>
</dbReference>
<gene>
    <name evidence="1" type="ORF">CBYS24578_00010340</name>
</gene>
<sequence length="234" mass="25591">MNQDSRLLSFDNGEDGPLKHCPVQADLAVQSPDYDVDSHDSPLVLGCILALPVVPFNALNAGQHGLPYLSLRQHIATGCPSTEAYSFAHRHVEPGFSSDGDFGPKMRATTDKITTYYLESDGSDEFFERAVGTEPVKSWLEGKEMTELYMVDRVQVAKGLEISHLTEVHLKSNLGPDVKHILVPKLDKQAIVGYGLRKYSLCRAGGQFGTGGDWIITPGRVYFDPNGGVANLDK</sequence>
<dbReference type="Proteomes" id="UP000754883">
    <property type="component" value="Unassembled WGS sequence"/>
</dbReference>
<proteinExistence type="predicted"/>
<evidence type="ECO:0000313" key="2">
    <source>
        <dbReference type="Proteomes" id="UP000754883"/>
    </source>
</evidence>
<dbReference type="AlphaFoldDB" id="A0A9N9UCY0"/>